<keyword evidence="3" id="KW-1185">Reference proteome</keyword>
<dbReference type="Proteomes" id="UP001199795">
    <property type="component" value="Unassembled WGS sequence"/>
</dbReference>
<organism evidence="2 3">
    <name type="scientific">Wocania arenilitoris</name>
    <dbReference type="NCBI Taxonomy" id="2044858"/>
    <lineage>
        <taxon>Bacteria</taxon>
        <taxon>Pseudomonadati</taxon>
        <taxon>Bacteroidota</taxon>
        <taxon>Flavobacteriia</taxon>
        <taxon>Flavobacteriales</taxon>
        <taxon>Flavobacteriaceae</taxon>
        <taxon>Wocania</taxon>
    </lineage>
</organism>
<feature type="transmembrane region" description="Helical" evidence="1">
    <location>
        <begin position="78"/>
        <end position="95"/>
    </location>
</feature>
<feature type="transmembrane region" description="Helical" evidence="1">
    <location>
        <begin position="46"/>
        <end position="66"/>
    </location>
</feature>
<keyword evidence="1" id="KW-0472">Membrane</keyword>
<protein>
    <submittedName>
        <fullName evidence="2">Uncharacterized protein</fullName>
    </submittedName>
</protein>
<dbReference type="EMBL" id="JAKKDU010000014">
    <property type="protein sequence ID" value="MCF7569056.1"/>
    <property type="molecule type" value="Genomic_DNA"/>
</dbReference>
<accession>A0AAE3EP45</accession>
<evidence type="ECO:0000313" key="2">
    <source>
        <dbReference type="EMBL" id="MCF7569056.1"/>
    </source>
</evidence>
<proteinExistence type="predicted"/>
<feature type="transmembrane region" description="Helical" evidence="1">
    <location>
        <begin position="137"/>
        <end position="157"/>
    </location>
</feature>
<name>A0AAE3EP45_9FLAO</name>
<dbReference type="AlphaFoldDB" id="A0AAE3EP45"/>
<evidence type="ECO:0000313" key="3">
    <source>
        <dbReference type="Proteomes" id="UP001199795"/>
    </source>
</evidence>
<keyword evidence="1" id="KW-0812">Transmembrane</keyword>
<dbReference type="RefSeq" id="WP_237240391.1">
    <property type="nucleotide sequence ID" value="NZ_JAKKDU010000014.1"/>
</dbReference>
<gene>
    <name evidence="2" type="ORF">L3X37_11870</name>
</gene>
<evidence type="ECO:0000256" key="1">
    <source>
        <dbReference type="SAM" id="Phobius"/>
    </source>
</evidence>
<feature type="transmembrane region" description="Helical" evidence="1">
    <location>
        <begin position="169"/>
        <end position="188"/>
    </location>
</feature>
<feature type="transmembrane region" description="Helical" evidence="1">
    <location>
        <begin position="107"/>
        <end position="131"/>
    </location>
</feature>
<feature type="transmembrane region" description="Helical" evidence="1">
    <location>
        <begin position="6"/>
        <end position="26"/>
    </location>
</feature>
<sequence>METIKIIQIVSVLISLIAPTFFYVNIREGIKNSNFETKLKLKFNRLLFIGVSFWVLAVFLLTLNNFFSYNEGESFPKFLLGLLVPVSAVLILFSNKNLRTILNNISFRYLALGQTWRVLGAIFFLVAISGIGPKEFIGSGIGDITTGAIAILTVWSLSKGYGWSKISMFGLVAFGVVDLLIVLFILLTKYPIWSSAIPSTASAGSFPMMLIIGIAAPMALLLHVFMLRKLILEKKPKLISN</sequence>
<comment type="caution">
    <text evidence="2">The sequence shown here is derived from an EMBL/GenBank/DDBJ whole genome shotgun (WGS) entry which is preliminary data.</text>
</comment>
<reference evidence="2" key="1">
    <citation type="submission" date="2022-01" db="EMBL/GenBank/DDBJ databases">
        <title>Draft genome sequence of Sabulilitoribacter arenilitoris KCTC 52401.</title>
        <authorList>
            <person name="Oh J.-S."/>
        </authorList>
    </citation>
    <scope>NUCLEOTIDE SEQUENCE</scope>
    <source>
        <strain evidence="2">HMF6543</strain>
    </source>
</reference>
<feature type="transmembrane region" description="Helical" evidence="1">
    <location>
        <begin position="208"/>
        <end position="227"/>
    </location>
</feature>
<keyword evidence="1" id="KW-1133">Transmembrane helix</keyword>